<evidence type="ECO:0000313" key="4">
    <source>
        <dbReference type="Proteomes" id="UP001209878"/>
    </source>
</evidence>
<protein>
    <recommendedName>
        <fullName evidence="2">VWFA domain-containing protein</fullName>
    </recommendedName>
</protein>
<comment type="caution">
    <text evidence="3">The sequence shown here is derived from an EMBL/GenBank/DDBJ whole genome shotgun (WGS) entry which is preliminary data.</text>
</comment>
<accession>A0AAD9K0T4</accession>
<dbReference type="SUPFAM" id="SSF53300">
    <property type="entry name" value="vWA-like"/>
    <property type="match status" value="1"/>
</dbReference>
<dbReference type="InterPro" id="IPR050525">
    <property type="entry name" value="ECM_Assembly_Org"/>
</dbReference>
<keyword evidence="4" id="KW-1185">Reference proteome</keyword>
<dbReference type="EMBL" id="JAODUO010001548">
    <property type="protein sequence ID" value="KAK2161998.1"/>
    <property type="molecule type" value="Genomic_DNA"/>
</dbReference>
<dbReference type="Pfam" id="PF00092">
    <property type="entry name" value="VWA"/>
    <property type="match status" value="1"/>
</dbReference>
<sequence length="466" mass="51379">MQEIMCNMQDCEPVTGDCRGDIVFILDSSHSIGSQNWFVVKQFVMDVIHGLKISADQTRVGVVSFATMTVNNFHLQEYYDVDEMAEKIWEMAYLAGSTNTADGIMFMRQMMAMHRRPDVQQIAILLTDGVSNVDAGRTIPEADAAKDEDIEIFVVAVGDADQDEVRRIASDPRWLFNVTDFTALNSLTMDIIEETCSASELVNCGPCEFSSCSESCGADGTQTGEKECKRFERFTSQLVETFIVDCADQNCFVPCPTTTTPTTTTETTTTPTTTTETTTTPTTTTETTTTPTTTTETTTTPTTTTETTTPSTTTTPVPVDCHKCDFTKGQIWRPDPENCHRFYICEPLVDANSDGISDVGEYRIHHMTCDELYWDQDLHTCVEEMPANAQCDQTAPPVPFTGTTPAPIDCPYEPKANDPQFFSGANDTDYQKCSDGMIFVSGLVCTCVENPRGITCIAILSHWALA</sequence>
<feature type="domain" description="VWFA" evidence="2">
    <location>
        <begin position="21"/>
        <end position="191"/>
    </location>
</feature>
<feature type="region of interest" description="Disordered" evidence="1">
    <location>
        <begin position="260"/>
        <end position="312"/>
    </location>
</feature>
<dbReference type="InterPro" id="IPR036465">
    <property type="entry name" value="vWFA_dom_sf"/>
</dbReference>
<organism evidence="3 4">
    <name type="scientific">Ridgeia piscesae</name>
    <name type="common">Tubeworm</name>
    <dbReference type="NCBI Taxonomy" id="27915"/>
    <lineage>
        <taxon>Eukaryota</taxon>
        <taxon>Metazoa</taxon>
        <taxon>Spiralia</taxon>
        <taxon>Lophotrochozoa</taxon>
        <taxon>Annelida</taxon>
        <taxon>Polychaeta</taxon>
        <taxon>Sedentaria</taxon>
        <taxon>Canalipalpata</taxon>
        <taxon>Sabellida</taxon>
        <taxon>Siboglinidae</taxon>
        <taxon>Ridgeia</taxon>
    </lineage>
</organism>
<dbReference type="PANTHER" id="PTHR24020:SF20">
    <property type="entry name" value="PH DOMAIN-CONTAINING PROTEIN"/>
    <property type="match status" value="1"/>
</dbReference>
<evidence type="ECO:0000259" key="2">
    <source>
        <dbReference type="PROSITE" id="PS50234"/>
    </source>
</evidence>
<name>A0AAD9K0T4_RIDPI</name>
<dbReference type="Gene3D" id="3.40.50.410">
    <property type="entry name" value="von Willebrand factor, type A domain"/>
    <property type="match status" value="1"/>
</dbReference>
<dbReference type="PROSITE" id="PS50234">
    <property type="entry name" value="VWFA"/>
    <property type="match status" value="1"/>
</dbReference>
<dbReference type="PANTHER" id="PTHR24020">
    <property type="entry name" value="COLLAGEN ALPHA"/>
    <property type="match status" value="1"/>
</dbReference>
<dbReference type="InterPro" id="IPR002035">
    <property type="entry name" value="VWF_A"/>
</dbReference>
<gene>
    <name evidence="3" type="ORF">NP493_1548g00037</name>
</gene>
<dbReference type="CDD" id="cd01450">
    <property type="entry name" value="vWFA_subfamily_ECM"/>
    <property type="match status" value="1"/>
</dbReference>
<reference evidence="3" key="1">
    <citation type="journal article" date="2023" name="Mol. Biol. Evol.">
        <title>Third-Generation Sequencing Reveals the Adaptive Role of the Epigenome in Three Deep-Sea Polychaetes.</title>
        <authorList>
            <person name="Perez M."/>
            <person name="Aroh O."/>
            <person name="Sun Y."/>
            <person name="Lan Y."/>
            <person name="Juniper S.K."/>
            <person name="Young C.R."/>
            <person name="Angers B."/>
            <person name="Qian P.Y."/>
        </authorList>
    </citation>
    <scope>NUCLEOTIDE SEQUENCE</scope>
    <source>
        <strain evidence="3">R07B-5</strain>
    </source>
</reference>
<proteinExistence type="predicted"/>
<dbReference type="PRINTS" id="PR00453">
    <property type="entry name" value="VWFADOMAIN"/>
</dbReference>
<dbReference type="Proteomes" id="UP001209878">
    <property type="component" value="Unassembled WGS sequence"/>
</dbReference>
<evidence type="ECO:0000313" key="3">
    <source>
        <dbReference type="EMBL" id="KAK2161998.1"/>
    </source>
</evidence>
<evidence type="ECO:0000256" key="1">
    <source>
        <dbReference type="SAM" id="MobiDB-lite"/>
    </source>
</evidence>
<dbReference type="SMART" id="SM00327">
    <property type="entry name" value="VWA"/>
    <property type="match status" value="1"/>
</dbReference>
<dbReference type="AlphaFoldDB" id="A0AAD9K0T4"/>